<dbReference type="Proteomes" id="UP000288805">
    <property type="component" value="Unassembled WGS sequence"/>
</dbReference>
<feature type="compositionally biased region" description="Basic and acidic residues" evidence="1">
    <location>
        <begin position="188"/>
        <end position="197"/>
    </location>
</feature>
<evidence type="ECO:0000256" key="1">
    <source>
        <dbReference type="SAM" id="MobiDB-lite"/>
    </source>
</evidence>
<sequence>MVKGKNATLKLEAELKEEALASLKEEHEKEGIVVRGNASFRLAAKLKELKQNIKSWNRDVFGRLECNKVSALQRVDFWDLVESKRNTYQFGIRASIQMAQKMNEGRVDCLEKEVGEIREEMQRLPGMEKTVMDLAHNIMRVLQSLEETQKAVAALSLGRNTTTTAQREDRAGWIPGVGEPSGGGMVSDEMRRGGNGEWRGSRRVEMPVFTGENLDDWIFRADRYFATYGLTEKEKLVVAAMSLDGDALSWYQWTNSREVFGSWENLKRRLLLRFLPTQEENGAAVDGWRCLYLQERTWTTGSSGLIDTSRHTDSQKKKN</sequence>
<protein>
    <recommendedName>
        <fullName evidence="2">Retrotransposon gag domain-containing protein</fullName>
    </recommendedName>
</protein>
<comment type="caution">
    <text evidence="3">The sequence shown here is derived from an EMBL/GenBank/DDBJ whole genome shotgun (WGS) entry which is preliminary data.</text>
</comment>
<accession>A0A438JAP3</accession>
<evidence type="ECO:0000313" key="3">
    <source>
        <dbReference type="EMBL" id="RVX06037.1"/>
    </source>
</evidence>
<evidence type="ECO:0000313" key="4">
    <source>
        <dbReference type="Proteomes" id="UP000288805"/>
    </source>
</evidence>
<gene>
    <name evidence="3" type="ORF">CK203_018670</name>
</gene>
<feature type="domain" description="Retrotransposon gag" evidence="2">
    <location>
        <begin position="238"/>
        <end position="285"/>
    </location>
</feature>
<dbReference type="AlphaFoldDB" id="A0A438JAP3"/>
<name>A0A438JAP3_VITVI</name>
<feature type="region of interest" description="Disordered" evidence="1">
    <location>
        <begin position="172"/>
        <end position="197"/>
    </location>
</feature>
<proteinExistence type="predicted"/>
<reference evidence="3 4" key="1">
    <citation type="journal article" date="2018" name="PLoS Genet.">
        <title>Population sequencing reveals clonal diversity and ancestral inbreeding in the grapevine cultivar Chardonnay.</title>
        <authorList>
            <person name="Roach M.J."/>
            <person name="Johnson D.L."/>
            <person name="Bohlmann J."/>
            <person name="van Vuuren H.J."/>
            <person name="Jones S.J."/>
            <person name="Pretorius I.S."/>
            <person name="Schmidt S.A."/>
            <person name="Borneman A.R."/>
        </authorList>
    </citation>
    <scope>NUCLEOTIDE SEQUENCE [LARGE SCALE GENOMIC DNA]</scope>
    <source>
        <strain evidence="4">cv. Chardonnay</strain>
        <tissue evidence="3">Leaf</tissue>
    </source>
</reference>
<dbReference type="Pfam" id="PF03732">
    <property type="entry name" value="Retrotrans_gag"/>
    <property type="match status" value="1"/>
</dbReference>
<evidence type="ECO:0000259" key="2">
    <source>
        <dbReference type="Pfam" id="PF03732"/>
    </source>
</evidence>
<dbReference type="EMBL" id="QGNW01000053">
    <property type="protein sequence ID" value="RVX06037.1"/>
    <property type="molecule type" value="Genomic_DNA"/>
</dbReference>
<dbReference type="InterPro" id="IPR005162">
    <property type="entry name" value="Retrotrans_gag_dom"/>
</dbReference>
<organism evidence="3 4">
    <name type="scientific">Vitis vinifera</name>
    <name type="common">Grape</name>
    <dbReference type="NCBI Taxonomy" id="29760"/>
    <lineage>
        <taxon>Eukaryota</taxon>
        <taxon>Viridiplantae</taxon>
        <taxon>Streptophyta</taxon>
        <taxon>Embryophyta</taxon>
        <taxon>Tracheophyta</taxon>
        <taxon>Spermatophyta</taxon>
        <taxon>Magnoliopsida</taxon>
        <taxon>eudicotyledons</taxon>
        <taxon>Gunneridae</taxon>
        <taxon>Pentapetalae</taxon>
        <taxon>rosids</taxon>
        <taxon>Vitales</taxon>
        <taxon>Vitaceae</taxon>
        <taxon>Viteae</taxon>
        <taxon>Vitis</taxon>
    </lineage>
</organism>